<dbReference type="EMBL" id="NMVQ01000005">
    <property type="protein sequence ID" value="OYO24130.1"/>
    <property type="molecule type" value="Genomic_DNA"/>
</dbReference>
<dbReference type="CDD" id="cd01672">
    <property type="entry name" value="TMPK"/>
    <property type="match status" value="1"/>
</dbReference>
<keyword evidence="7 11" id="KW-0418">Kinase</keyword>
<dbReference type="GO" id="GO:0006233">
    <property type="term" value="P:dTDP biosynthetic process"/>
    <property type="evidence" value="ECO:0007669"/>
    <property type="project" value="InterPro"/>
</dbReference>
<keyword evidence="5 11" id="KW-0545">Nucleotide biosynthesis</keyword>
<evidence type="ECO:0000313" key="13">
    <source>
        <dbReference type="EMBL" id="OYO24130.1"/>
    </source>
</evidence>
<keyword evidence="14" id="KW-1185">Reference proteome</keyword>
<proteinExistence type="inferred from homology"/>
<name>A0A255H8R6_9ACTN</name>
<accession>A0A255H8R6</accession>
<dbReference type="InterPro" id="IPR027417">
    <property type="entry name" value="P-loop_NTPase"/>
</dbReference>
<dbReference type="Pfam" id="PF02223">
    <property type="entry name" value="Thymidylate_kin"/>
    <property type="match status" value="1"/>
</dbReference>
<evidence type="ECO:0000259" key="12">
    <source>
        <dbReference type="Pfam" id="PF02223"/>
    </source>
</evidence>
<evidence type="ECO:0000256" key="5">
    <source>
        <dbReference type="ARBA" id="ARBA00022727"/>
    </source>
</evidence>
<dbReference type="GO" id="GO:0005829">
    <property type="term" value="C:cytosol"/>
    <property type="evidence" value="ECO:0007669"/>
    <property type="project" value="TreeGrafter"/>
</dbReference>
<comment type="function">
    <text evidence="10 11">Phosphorylation of dTMP to form dTDP in both de novo and salvage pathways of dTTP synthesis.</text>
</comment>
<evidence type="ECO:0000313" key="14">
    <source>
        <dbReference type="Proteomes" id="UP000216311"/>
    </source>
</evidence>
<evidence type="ECO:0000256" key="8">
    <source>
        <dbReference type="ARBA" id="ARBA00022840"/>
    </source>
</evidence>
<keyword evidence="4 11" id="KW-0808">Transferase</keyword>
<comment type="caution">
    <text evidence="13">The sequence shown here is derived from an EMBL/GenBank/DDBJ whole genome shotgun (WGS) entry which is preliminary data.</text>
</comment>
<dbReference type="InterPro" id="IPR018094">
    <property type="entry name" value="Thymidylate_kinase"/>
</dbReference>
<comment type="catalytic activity">
    <reaction evidence="9 11">
        <text>dTMP + ATP = dTDP + ADP</text>
        <dbReference type="Rhea" id="RHEA:13517"/>
        <dbReference type="ChEBI" id="CHEBI:30616"/>
        <dbReference type="ChEBI" id="CHEBI:58369"/>
        <dbReference type="ChEBI" id="CHEBI:63528"/>
        <dbReference type="ChEBI" id="CHEBI:456216"/>
        <dbReference type="EC" id="2.7.4.9"/>
    </reaction>
</comment>
<organism evidence="13 14">
    <name type="scientific">Enemella dayhoffiae</name>
    <dbReference type="NCBI Taxonomy" id="2016507"/>
    <lineage>
        <taxon>Bacteria</taxon>
        <taxon>Bacillati</taxon>
        <taxon>Actinomycetota</taxon>
        <taxon>Actinomycetes</taxon>
        <taxon>Propionibacteriales</taxon>
        <taxon>Propionibacteriaceae</taxon>
        <taxon>Enemella</taxon>
    </lineage>
</organism>
<comment type="similarity">
    <text evidence="1 11">Belongs to the thymidylate kinase family.</text>
</comment>
<feature type="domain" description="Thymidylate kinase-like" evidence="12">
    <location>
        <begin position="8"/>
        <end position="192"/>
    </location>
</feature>
<keyword evidence="8 11" id="KW-0067">ATP-binding</keyword>
<dbReference type="GO" id="GO:0006235">
    <property type="term" value="P:dTTP biosynthetic process"/>
    <property type="evidence" value="ECO:0007669"/>
    <property type="project" value="UniProtKB-UniRule"/>
</dbReference>
<dbReference type="HAMAP" id="MF_00165">
    <property type="entry name" value="Thymidylate_kinase"/>
    <property type="match status" value="1"/>
</dbReference>
<dbReference type="OrthoDB" id="9774907at2"/>
<protein>
    <recommendedName>
        <fullName evidence="3 11">Thymidylate kinase</fullName>
        <ecNumber evidence="2 11">2.7.4.9</ecNumber>
    </recommendedName>
    <alternativeName>
        <fullName evidence="11">dTMP kinase</fullName>
    </alternativeName>
</protein>
<evidence type="ECO:0000256" key="11">
    <source>
        <dbReference type="HAMAP-Rule" id="MF_00165"/>
    </source>
</evidence>
<evidence type="ECO:0000256" key="9">
    <source>
        <dbReference type="ARBA" id="ARBA00048743"/>
    </source>
</evidence>
<gene>
    <name evidence="11" type="primary">tmk</name>
    <name evidence="13" type="ORF">CGZ93_04745</name>
</gene>
<dbReference type="PANTHER" id="PTHR10344:SF4">
    <property type="entry name" value="UMP-CMP KINASE 2, MITOCHONDRIAL"/>
    <property type="match status" value="1"/>
</dbReference>
<dbReference type="SUPFAM" id="SSF52540">
    <property type="entry name" value="P-loop containing nucleoside triphosphate hydrolases"/>
    <property type="match status" value="1"/>
</dbReference>
<keyword evidence="6 11" id="KW-0547">Nucleotide-binding</keyword>
<reference evidence="13 14" key="1">
    <citation type="submission" date="2017-07" db="EMBL/GenBank/DDBJ databases">
        <title>Draft whole genome sequences of clinical Proprionibacteriaceae strains.</title>
        <authorList>
            <person name="Bernier A.-M."/>
            <person name="Bernard K."/>
            <person name="Domingo M.-C."/>
        </authorList>
    </citation>
    <scope>NUCLEOTIDE SEQUENCE [LARGE SCALE GENOMIC DNA]</scope>
    <source>
        <strain evidence="13 14">NML 130396</strain>
    </source>
</reference>
<evidence type="ECO:0000256" key="10">
    <source>
        <dbReference type="ARBA" id="ARBA00057735"/>
    </source>
</evidence>
<dbReference type="GO" id="GO:0004798">
    <property type="term" value="F:dTMP kinase activity"/>
    <property type="evidence" value="ECO:0007669"/>
    <property type="project" value="UniProtKB-UniRule"/>
</dbReference>
<evidence type="ECO:0000256" key="6">
    <source>
        <dbReference type="ARBA" id="ARBA00022741"/>
    </source>
</evidence>
<dbReference type="Gene3D" id="3.40.50.300">
    <property type="entry name" value="P-loop containing nucleotide triphosphate hydrolases"/>
    <property type="match status" value="1"/>
</dbReference>
<evidence type="ECO:0000256" key="1">
    <source>
        <dbReference type="ARBA" id="ARBA00009776"/>
    </source>
</evidence>
<dbReference type="RefSeq" id="WP_094363010.1">
    <property type="nucleotide sequence ID" value="NZ_NMVQ01000005.1"/>
</dbReference>
<dbReference type="GO" id="GO:0006227">
    <property type="term" value="P:dUDP biosynthetic process"/>
    <property type="evidence" value="ECO:0007669"/>
    <property type="project" value="TreeGrafter"/>
</dbReference>
<evidence type="ECO:0000256" key="2">
    <source>
        <dbReference type="ARBA" id="ARBA00012980"/>
    </source>
</evidence>
<evidence type="ECO:0000256" key="4">
    <source>
        <dbReference type="ARBA" id="ARBA00022679"/>
    </source>
</evidence>
<evidence type="ECO:0000256" key="3">
    <source>
        <dbReference type="ARBA" id="ARBA00017144"/>
    </source>
</evidence>
<dbReference type="PANTHER" id="PTHR10344">
    <property type="entry name" value="THYMIDYLATE KINASE"/>
    <property type="match status" value="1"/>
</dbReference>
<dbReference type="NCBIfam" id="TIGR00041">
    <property type="entry name" value="DTMP_kinase"/>
    <property type="match status" value="1"/>
</dbReference>
<dbReference type="AlphaFoldDB" id="A0A255H8R6"/>
<dbReference type="EC" id="2.7.4.9" evidence="2 11"/>
<dbReference type="GO" id="GO:0005524">
    <property type="term" value="F:ATP binding"/>
    <property type="evidence" value="ECO:0007669"/>
    <property type="project" value="UniProtKB-UniRule"/>
</dbReference>
<dbReference type="InterPro" id="IPR039430">
    <property type="entry name" value="Thymidylate_kin-like_dom"/>
</dbReference>
<dbReference type="Proteomes" id="UP000216311">
    <property type="component" value="Unassembled WGS sequence"/>
</dbReference>
<dbReference type="FunFam" id="3.40.50.300:FF:000225">
    <property type="entry name" value="Thymidylate kinase"/>
    <property type="match status" value="1"/>
</dbReference>
<evidence type="ECO:0000256" key="7">
    <source>
        <dbReference type="ARBA" id="ARBA00022777"/>
    </source>
</evidence>
<sequence length="211" mass="23190">MTGWFVVFEGGDGAGKSTQVRRLVDWLTEQGHEVVLTREPGDTELGQQVRGIVLDPSTGEVDLRAEALLIAADKAQHLFQVVRPALERGAVVVCDRYVDSMIAYQGAGRGLGTERVRELADWATDGLRPDLTVLLDVDPDEAVHRKEVKDRLEGLGVEFHTRVRNAFVELAAAEPDRYLVLPARRSRDEISAAVTTRVDELVSVPPATLGR</sequence>
<feature type="binding site" evidence="11">
    <location>
        <begin position="10"/>
        <end position="17"/>
    </location>
    <ligand>
        <name>ATP</name>
        <dbReference type="ChEBI" id="CHEBI:30616"/>
    </ligand>
</feature>